<feature type="compositionally biased region" description="Basic and acidic residues" evidence="1">
    <location>
        <begin position="30"/>
        <end position="46"/>
    </location>
</feature>
<comment type="caution">
    <text evidence="2">The sequence shown here is derived from an EMBL/GenBank/DDBJ whole genome shotgun (WGS) entry which is preliminary data.</text>
</comment>
<gene>
    <name evidence="2" type="ORF">CEXT_287511</name>
</gene>
<sequence length="95" mass="10671">MPNTSAKKKVPWIPPPARTRHQNKTSNKSTKKDACLMHTNEEDGFSRNKVSNELPDLNLNSKKDEDKAPAGHSDIHTLVCGISSTSDQKIWKEIF</sequence>
<keyword evidence="3" id="KW-1185">Reference proteome</keyword>
<dbReference type="Proteomes" id="UP001054945">
    <property type="component" value="Unassembled WGS sequence"/>
</dbReference>
<dbReference type="EMBL" id="BPLR01008539">
    <property type="protein sequence ID" value="GIY25414.1"/>
    <property type="molecule type" value="Genomic_DNA"/>
</dbReference>
<evidence type="ECO:0000313" key="3">
    <source>
        <dbReference type="Proteomes" id="UP001054945"/>
    </source>
</evidence>
<evidence type="ECO:0000313" key="2">
    <source>
        <dbReference type="EMBL" id="GIY25414.1"/>
    </source>
</evidence>
<feature type="compositionally biased region" description="Basic and acidic residues" evidence="1">
    <location>
        <begin position="61"/>
        <end position="72"/>
    </location>
</feature>
<dbReference type="AlphaFoldDB" id="A0AAV4RUW1"/>
<organism evidence="2 3">
    <name type="scientific">Caerostris extrusa</name>
    <name type="common">Bark spider</name>
    <name type="synonym">Caerostris bankana</name>
    <dbReference type="NCBI Taxonomy" id="172846"/>
    <lineage>
        <taxon>Eukaryota</taxon>
        <taxon>Metazoa</taxon>
        <taxon>Ecdysozoa</taxon>
        <taxon>Arthropoda</taxon>
        <taxon>Chelicerata</taxon>
        <taxon>Arachnida</taxon>
        <taxon>Araneae</taxon>
        <taxon>Araneomorphae</taxon>
        <taxon>Entelegynae</taxon>
        <taxon>Araneoidea</taxon>
        <taxon>Araneidae</taxon>
        <taxon>Caerostris</taxon>
    </lineage>
</organism>
<evidence type="ECO:0000256" key="1">
    <source>
        <dbReference type="SAM" id="MobiDB-lite"/>
    </source>
</evidence>
<proteinExistence type="predicted"/>
<feature type="compositionally biased region" description="Basic residues" evidence="1">
    <location>
        <begin position="1"/>
        <end position="10"/>
    </location>
</feature>
<protein>
    <submittedName>
        <fullName evidence="2">Uncharacterized protein</fullName>
    </submittedName>
</protein>
<name>A0AAV4RUW1_CAEEX</name>
<feature type="region of interest" description="Disordered" evidence="1">
    <location>
        <begin position="1"/>
        <end position="72"/>
    </location>
</feature>
<accession>A0AAV4RUW1</accession>
<reference evidence="2 3" key="1">
    <citation type="submission" date="2021-06" db="EMBL/GenBank/DDBJ databases">
        <title>Caerostris extrusa draft genome.</title>
        <authorList>
            <person name="Kono N."/>
            <person name="Arakawa K."/>
        </authorList>
    </citation>
    <scope>NUCLEOTIDE SEQUENCE [LARGE SCALE GENOMIC DNA]</scope>
</reference>